<feature type="region of interest" description="Disordered" evidence="1">
    <location>
        <begin position="27"/>
        <end position="46"/>
    </location>
</feature>
<sequence length="123" mass="13772">MEHSKFSIRILSSYSAARNYEPSDTKIGSIRAQMSPDQGPEALLEGSNHNLGYQTVSKFDDLIVESSGSTRRIQRAQQNRNPTSLSQKTSIEPSTIKGFNIDRPFKTTPFFHLFTAHATPENI</sequence>
<dbReference type="EMBL" id="JANQDX010000014">
    <property type="protein sequence ID" value="KAL0912605.1"/>
    <property type="molecule type" value="Genomic_DNA"/>
</dbReference>
<evidence type="ECO:0000256" key="1">
    <source>
        <dbReference type="SAM" id="MobiDB-lite"/>
    </source>
</evidence>
<feature type="region of interest" description="Disordered" evidence="1">
    <location>
        <begin position="69"/>
        <end position="92"/>
    </location>
</feature>
<accession>A0ABD0UJE6</accession>
<name>A0ABD0UJE6_DENTH</name>
<keyword evidence="3" id="KW-1185">Reference proteome</keyword>
<proteinExistence type="predicted"/>
<dbReference type="Proteomes" id="UP001552299">
    <property type="component" value="Unassembled WGS sequence"/>
</dbReference>
<reference evidence="2 3" key="1">
    <citation type="journal article" date="2024" name="Plant Biotechnol. J.">
        <title>Dendrobium thyrsiflorum genome and its molecular insights into genes involved in important horticultural traits.</title>
        <authorList>
            <person name="Chen B."/>
            <person name="Wang J.Y."/>
            <person name="Zheng P.J."/>
            <person name="Li K.L."/>
            <person name="Liang Y.M."/>
            <person name="Chen X.F."/>
            <person name="Zhang C."/>
            <person name="Zhao X."/>
            <person name="He X."/>
            <person name="Zhang G.Q."/>
            <person name="Liu Z.J."/>
            <person name="Xu Q."/>
        </authorList>
    </citation>
    <scope>NUCLEOTIDE SEQUENCE [LARGE SCALE GENOMIC DNA]</scope>
    <source>
        <strain evidence="2">GZMU011</strain>
    </source>
</reference>
<comment type="caution">
    <text evidence="2">The sequence shown here is derived from an EMBL/GenBank/DDBJ whole genome shotgun (WGS) entry which is preliminary data.</text>
</comment>
<evidence type="ECO:0000313" key="3">
    <source>
        <dbReference type="Proteomes" id="UP001552299"/>
    </source>
</evidence>
<evidence type="ECO:0000313" key="2">
    <source>
        <dbReference type="EMBL" id="KAL0912605.1"/>
    </source>
</evidence>
<dbReference type="AlphaFoldDB" id="A0ABD0UJE6"/>
<organism evidence="2 3">
    <name type="scientific">Dendrobium thyrsiflorum</name>
    <name type="common">Pinecone-like raceme dendrobium</name>
    <name type="synonym">Orchid</name>
    <dbReference type="NCBI Taxonomy" id="117978"/>
    <lineage>
        <taxon>Eukaryota</taxon>
        <taxon>Viridiplantae</taxon>
        <taxon>Streptophyta</taxon>
        <taxon>Embryophyta</taxon>
        <taxon>Tracheophyta</taxon>
        <taxon>Spermatophyta</taxon>
        <taxon>Magnoliopsida</taxon>
        <taxon>Liliopsida</taxon>
        <taxon>Asparagales</taxon>
        <taxon>Orchidaceae</taxon>
        <taxon>Epidendroideae</taxon>
        <taxon>Malaxideae</taxon>
        <taxon>Dendrobiinae</taxon>
        <taxon>Dendrobium</taxon>
    </lineage>
</organism>
<gene>
    <name evidence="2" type="ORF">M5K25_018588</name>
</gene>
<protein>
    <submittedName>
        <fullName evidence="2">Uncharacterized protein</fullName>
    </submittedName>
</protein>